<evidence type="ECO:0000256" key="4">
    <source>
        <dbReference type="ARBA" id="ARBA00022723"/>
    </source>
</evidence>
<proteinExistence type="inferred from homology"/>
<sequence length="1018" mass="112097">MLFAVGEKMSRKEIGAVMVVGGGIAGMQAALDAADSGYYVYLVERSSSIGGLMPQFDKTFPTNDCAMCIVSPKLVEVGRHINIELLTLSEVQNISGDEGNFEVSLKQYPRYVDMNKCIACGLCAEKCPKKVINEYDGSLSKRKAIYVKYAQAVPLKYAIDPDNCLFLTKGKCRACEKFCPADAINFDDQPKDMTLNVGAIILSGGCKTYDPKLHDVYGYSKSSDIITSLEFERILSASGPYGGHMVRPSDKKEPKKIAWLQCIGSRDVHIGAKGYCSSVCCTYAIKEAMLAKEHSKEPLDAAIFYMDIRTHGKDFERYYNRARNEYGVRFVKSRITNIVPADSGDQLIRYLDESGNRVEEKFDIIVLSVGLEVTKTISSLANTNNIRLDAYGFVKTNSFEPVSTSRPGIFVCGSFEAPKDIPSSVIEASASAGSAGNCLTESRWTLTRQKELVKETDTRGEPPRIGVFVCCCGTNIAGVIDVPAVVEYAKNLKSVAYAEQNMFSCSQGTQDNMSIIIKEKRLNRVVVAACTPKTHEPLFQETLTNAGLNKYVFDLTNIRNQCSWVHKSTPEAATEKAKALVRMAVAKVELMEPLREAELQVNQAALVIGGGIAGITAAKTFSNQGYHTFLIEKSDRLGGQSLHIHQTWQGEDVQQNLSRMTAGIRADKNIDIFTNAEIIRTDGFVGNFKTTIRTEDKTEELIHGVTIIASGALELKPDQYLYGKDERVLTSLELDRKLIGNDPDISQKKTALFIQCVGSRIPERPYCSKVCCTHSIKNALELKKLNPDMDVYILYRDMRSYGLREDLYREAREKGIIFIRYHADQGIDVSLDEQDLKVRFTDTVIRRKMEINPDLLVLATAITPPAKNPLAQQYKATLNNDGFFMEAHIKLRPVDCATDGVFICGLAHAPKPIDESIAQAVAAATRAITLLARKTIYTSGTIAEVIPAACSSCGVCVSICPYSAPSFIEETARFFPGKANINPALCKGCGLCVASCRSGAIRLKGFDNDQIFAQIYAL</sequence>
<keyword evidence="5" id="KW-0274">FAD</keyword>
<dbReference type="Gene3D" id="3.30.70.3270">
    <property type="match status" value="1"/>
</dbReference>
<dbReference type="Pfam" id="PF12838">
    <property type="entry name" value="Fer4_7"/>
    <property type="match status" value="1"/>
</dbReference>
<dbReference type="Pfam" id="PF13450">
    <property type="entry name" value="NAD_binding_8"/>
    <property type="match status" value="1"/>
</dbReference>
<dbReference type="InterPro" id="IPR017896">
    <property type="entry name" value="4Fe4S_Fe-S-bd"/>
</dbReference>
<comment type="cofactor">
    <cofactor evidence="1">
        <name>FAD</name>
        <dbReference type="ChEBI" id="CHEBI:57692"/>
    </cofactor>
</comment>
<dbReference type="GO" id="GO:0046872">
    <property type="term" value="F:metal ion binding"/>
    <property type="evidence" value="ECO:0007669"/>
    <property type="project" value="UniProtKB-KW"/>
</dbReference>
<feature type="domain" description="4Fe-4S ferredoxin-type" evidence="9">
    <location>
        <begin position="941"/>
        <end position="970"/>
    </location>
</feature>
<evidence type="ECO:0000256" key="6">
    <source>
        <dbReference type="ARBA" id="ARBA00023002"/>
    </source>
</evidence>
<reference evidence="10" key="1">
    <citation type="journal article" date="2011" name="Environ. Microbiol.">
        <title>Genomic insights into the metabolic potential of the polycyclic aromatic hydrocarbon degrading sulfate-reducing Deltaproteobacterium N47.</title>
        <authorList>
            <person name="Bergmann F."/>
            <person name="Selesi D."/>
            <person name="Weinmaier T."/>
            <person name="Tischler P."/>
            <person name="Rattei T."/>
            <person name="Meckenstock R.U."/>
        </authorList>
    </citation>
    <scope>NUCLEOTIDE SEQUENCE</scope>
</reference>
<evidence type="ECO:0000256" key="7">
    <source>
        <dbReference type="ARBA" id="ARBA00023004"/>
    </source>
</evidence>
<feature type="domain" description="4Fe-4S ferredoxin-type" evidence="9">
    <location>
        <begin position="108"/>
        <end position="137"/>
    </location>
</feature>
<keyword evidence="4" id="KW-0479">Metal-binding</keyword>
<dbReference type="PROSITE" id="PS51379">
    <property type="entry name" value="4FE4S_FER_2"/>
    <property type="match status" value="4"/>
</dbReference>
<dbReference type="GO" id="GO:0016491">
    <property type="term" value="F:oxidoreductase activity"/>
    <property type="evidence" value="ECO:0007669"/>
    <property type="project" value="UniProtKB-KW"/>
</dbReference>
<dbReference type="PANTHER" id="PTHR43498">
    <property type="entry name" value="FERREDOXIN:COB-COM HETERODISULFIDE REDUCTASE SUBUNIT A"/>
    <property type="match status" value="1"/>
</dbReference>
<evidence type="ECO:0000259" key="9">
    <source>
        <dbReference type="PROSITE" id="PS51379"/>
    </source>
</evidence>
<dbReference type="AlphaFoldDB" id="E1YDG6"/>
<evidence type="ECO:0000256" key="1">
    <source>
        <dbReference type="ARBA" id="ARBA00001974"/>
    </source>
</evidence>
<name>E1YDG6_9BACT</name>
<dbReference type="PANTHER" id="PTHR43498:SF1">
    <property type="entry name" value="COB--COM HETERODISULFIDE REDUCTASE IRON-SULFUR SUBUNIT A"/>
    <property type="match status" value="1"/>
</dbReference>
<protein>
    <recommendedName>
        <fullName evidence="9">4Fe-4S ferredoxin-type domain-containing protein</fullName>
    </recommendedName>
</protein>
<feature type="domain" description="4Fe-4S ferredoxin-type" evidence="9">
    <location>
        <begin position="977"/>
        <end position="1006"/>
    </location>
</feature>
<dbReference type="Gene3D" id="3.30.70.20">
    <property type="match status" value="1"/>
</dbReference>
<dbReference type="Gene3D" id="3.50.50.60">
    <property type="entry name" value="FAD/NAD(P)-binding domain"/>
    <property type="match status" value="2"/>
</dbReference>
<dbReference type="Pfam" id="PF07992">
    <property type="entry name" value="Pyr_redox_2"/>
    <property type="match status" value="1"/>
</dbReference>
<dbReference type="InterPro" id="IPR017900">
    <property type="entry name" value="4Fe4S_Fe_S_CS"/>
</dbReference>
<dbReference type="Gene3D" id="3.40.50.720">
    <property type="entry name" value="NAD(P)-binding Rossmann-like Domain"/>
    <property type="match status" value="1"/>
</dbReference>
<comment type="similarity">
    <text evidence="2">Belongs to the HdrA family.</text>
</comment>
<keyword evidence="6" id="KW-0560">Oxidoreductase</keyword>
<evidence type="ECO:0000256" key="5">
    <source>
        <dbReference type="ARBA" id="ARBA00022827"/>
    </source>
</evidence>
<feature type="domain" description="4Fe-4S ferredoxin-type" evidence="9">
    <location>
        <begin position="155"/>
        <end position="189"/>
    </location>
</feature>
<dbReference type="InterPro" id="IPR023753">
    <property type="entry name" value="FAD/NAD-binding_dom"/>
</dbReference>
<dbReference type="SUPFAM" id="SSF51971">
    <property type="entry name" value="Nucleotide-binding domain"/>
    <property type="match status" value="1"/>
</dbReference>
<evidence type="ECO:0000256" key="3">
    <source>
        <dbReference type="ARBA" id="ARBA00022485"/>
    </source>
</evidence>
<gene>
    <name evidence="10" type="ORF">N47_G39340</name>
</gene>
<dbReference type="SUPFAM" id="SSF51905">
    <property type="entry name" value="FAD/NAD(P)-binding domain"/>
    <property type="match status" value="1"/>
</dbReference>
<organism evidence="10">
    <name type="scientific">uncultured Desulfobacterium sp</name>
    <dbReference type="NCBI Taxonomy" id="201089"/>
    <lineage>
        <taxon>Bacteria</taxon>
        <taxon>Pseudomonadati</taxon>
        <taxon>Thermodesulfobacteriota</taxon>
        <taxon>Desulfobacteria</taxon>
        <taxon>Desulfobacterales</taxon>
        <taxon>Desulfobacteriaceae</taxon>
        <taxon>Desulfobacterium</taxon>
        <taxon>environmental samples</taxon>
    </lineage>
</organism>
<accession>E1YDG6</accession>
<keyword evidence="7" id="KW-0408">Iron</keyword>
<keyword evidence="3" id="KW-0004">4Fe-4S</keyword>
<evidence type="ECO:0000256" key="2">
    <source>
        <dbReference type="ARBA" id="ARBA00006561"/>
    </source>
</evidence>
<dbReference type="EMBL" id="FR695868">
    <property type="protein sequence ID" value="CBX28610.1"/>
    <property type="molecule type" value="Genomic_DNA"/>
</dbReference>
<dbReference type="InterPro" id="IPR036188">
    <property type="entry name" value="FAD/NAD-bd_sf"/>
</dbReference>
<keyword evidence="5" id="KW-0285">Flavoprotein</keyword>
<dbReference type="Pfam" id="PF00037">
    <property type="entry name" value="Fer4"/>
    <property type="match status" value="1"/>
</dbReference>
<dbReference type="PROSITE" id="PS00198">
    <property type="entry name" value="4FE4S_FER_1"/>
    <property type="match status" value="2"/>
</dbReference>
<dbReference type="GO" id="GO:0051539">
    <property type="term" value="F:4 iron, 4 sulfur cluster binding"/>
    <property type="evidence" value="ECO:0007669"/>
    <property type="project" value="UniProtKB-KW"/>
</dbReference>
<evidence type="ECO:0000313" key="10">
    <source>
        <dbReference type="EMBL" id="CBX28610.1"/>
    </source>
</evidence>
<dbReference type="SUPFAM" id="SSF54862">
    <property type="entry name" value="4Fe-4S ferredoxins"/>
    <property type="match status" value="1"/>
</dbReference>
<dbReference type="InterPro" id="IPR039650">
    <property type="entry name" value="HdrA-like"/>
</dbReference>
<evidence type="ECO:0000256" key="8">
    <source>
        <dbReference type="ARBA" id="ARBA00023014"/>
    </source>
</evidence>
<keyword evidence="8" id="KW-0411">Iron-sulfur</keyword>